<evidence type="ECO:0000313" key="3">
    <source>
        <dbReference type="Proteomes" id="UP000095192"/>
    </source>
</evidence>
<dbReference type="VEuPathDB" id="ToxoDB:cyc_04552"/>
<dbReference type="InParanoid" id="A0A1D3CXR2"/>
<comment type="caution">
    <text evidence="2">The sequence shown here is derived from an EMBL/GenBank/DDBJ whole genome shotgun (WGS) entry which is preliminary data.</text>
</comment>
<keyword evidence="1" id="KW-0812">Transmembrane</keyword>
<accession>A0A1D3CXR2</accession>
<feature type="transmembrane region" description="Helical" evidence="1">
    <location>
        <begin position="66"/>
        <end position="88"/>
    </location>
</feature>
<evidence type="ECO:0000313" key="2">
    <source>
        <dbReference type="EMBL" id="OEH75982.1"/>
    </source>
</evidence>
<organism evidence="2 3">
    <name type="scientific">Cyclospora cayetanensis</name>
    <dbReference type="NCBI Taxonomy" id="88456"/>
    <lineage>
        <taxon>Eukaryota</taxon>
        <taxon>Sar</taxon>
        <taxon>Alveolata</taxon>
        <taxon>Apicomplexa</taxon>
        <taxon>Conoidasida</taxon>
        <taxon>Coccidia</taxon>
        <taxon>Eucoccidiorida</taxon>
        <taxon>Eimeriorina</taxon>
        <taxon>Eimeriidae</taxon>
        <taxon>Cyclospora</taxon>
    </lineage>
</organism>
<sequence>MTVWALSVAEAFSELRVELCRESHALLLIVDAGIEGSTPVSEQLQQLQVLRDSCVKALQPNRQPEVLLVAAVSLATLSISPVTLTLPYRF</sequence>
<dbReference type="EMBL" id="JROU02001567">
    <property type="protein sequence ID" value="OEH75982.1"/>
    <property type="molecule type" value="Genomic_DNA"/>
</dbReference>
<protein>
    <submittedName>
        <fullName evidence="2">Uncharacterized protein</fullName>
    </submittedName>
</protein>
<gene>
    <name evidence="2" type="ORF">cyc_04552</name>
</gene>
<proteinExistence type="predicted"/>
<reference evidence="2 3" key="1">
    <citation type="journal article" date="2016" name="BMC Genomics">
        <title>Comparative genomics reveals Cyclospora cayetanensis possesses coccidia-like metabolism and invasion components but unique surface antigens.</title>
        <authorList>
            <person name="Liu S."/>
            <person name="Wang L."/>
            <person name="Zheng H."/>
            <person name="Xu Z."/>
            <person name="Roellig D.M."/>
            <person name="Li N."/>
            <person name="Frace M.A."/>
            <person name="Tang K."/>
            <person name="Arrowood M.J."/>
            <person name="Moss D.M."/>
            <person name="Zhang L."/>
            <person name="Feng Y."/>
            <person name="Xiao L."/>
        </authorList>
    </citation>
    <scope>NUCLEOTIDE SEQUENCE [LARGE SCALE GENOMIC DNA]</scope>
    <source>
        <strain evidence="2 3">CHN_HEN01</strain>
    </source>
</reference>
<dbReference type="Proteomes" id="UP000095192">
    <property type="component" value="Unassembled WGS sequence"/>
</dbReference>
<evidence type="ECO:0000256" key="1">
    <source>
        <dbReference type="SAM" id="Phobius"/>
    </source>
</evidence>
<keyword evidence="1" id="KW-0472">Membrane</keyword>
<name>A0A1D3CXR2_9EIME</name>
<keyword evidence="1" id="KW-1133">Transmembrane helix</keyword>
<dbReference type="AlphaFoldDB" id="A0A1D3CXR2"/>
<dbReference type="VEuPathDB" id="ToxoDB:LOC34621072"/>
<keyword evidence="3" id="KW-1185">Reference proteome</keyword>